<evidence type="ECO:0000256" key="2">
    <source>
        <dbReference type="ARBA" id="ARBA00007293"/>
    </source>
</evidence>
<feature type="coiled-coil region" evidence="6">
    <location>
        <begin position="379"/>
        <end position="483"/>
    </location>
</feature>
<keyword evidence="6" id="KW-0175">Coiled coil</keyword>
<name>A0A812HHC1_9DINO</name>
<feature type="coiled-coil region" evidence="6">
    <location>
        <begin position="518"/>
        <end position="566"/>
    </location>
</feature>
<proteinExistence type="inferred from homology"/>
<dbReference type="InterPro" id="IPR004241">
    <property type="entry name" value="Atg8-like"/>
</dbReference>
<feature type="compositionally biased region" description="Basic and acidic residues" evidence="7">
    <location>
        <begin position="107"/>
        <end position="119"/>
    </location>
</feature>
<evidence type="ECO:0000256" key="7">
    <source>
        <dbReference type="SAM" id="MobiDB-lite"/>
    </source>
</evidence>
<dbReference type="Proteomes" id="UP000604046">
    <property type="component" value="Unassembled WGS sequence"/>
</dbReference>
<dbReference type="GO" id="GO:0016020">
    <property type="term" value="C:membrane"/>
    <property type="evidence" value="ECO:0007669"/>
    <property type="project" value="UniProtKB-SubCell"/>
</dbReference>
<dbReference type="Gene3D" id="3.10.20.90">
    <property type="entry name" value="Phosphatidylinositol 3-kinase Catalytic Subunit, Chain A, domain 1"/>
    <property type="match status" value="2"/>
</dbReference>
<evidence type="ECO:0000313" key="9">
    <source>
        <dbReference type="Proteomes" id="UP000604046"/>
    </source>
</evidence>
<dbReference type="PANTHER" id="PTHR10969">
    <property type="entry name" value="MICROTUBULE-ASSOCIATED PROTEINS 1A/1B LIGHT CHAIN 3-RELATED"/>
    <property type="match status" value="1"/>
</dbReference>
<comment type="subcellular location">
    <subcellularLocation>
        <location evidence="1">Membrane</location>
    </subcellularLocation>
</comment>
<evidence type="ECO:0000256" key="5">
    <source>
        <dbReference type="RuleBase" id="RU004384"/>
    </source>
</evidence>
<feature type="region of interest" description="Disordered" evidence="7">
    <location>
        <begin position="107"/>
        <end position="156"/>
    </location>
</feature>
<accession>A0A812HHC1</accession>
<keyword evidence="9" id="KW-1185">Reference proteome</keyword>
<dbReference type="SUPFAM" id="SSF54236">
    <property type="entry name" value="Ubiquitin-like"/>
    <property type="match status" value="1"/>
</dbReference>
<keyword evidence="3" id="KW-0472">Membrane</keyword>
<feature type="compositionally biased region" description="Basic and acidic residues" evidence="7">
    <location>
        <begin position="144"/>
        <end position="153"/>
    </location>
</feature>
<evidence type="ECO:0000256" key="3">
    <source>
        <dbReference type="ARBA" id="ARBA00023136"/>
    </source>
</evidence>
<evidence type="ECO:0000313" key="8">
    <source>
        <dbReference type="EMBL" id="CAE6951078.1"/>
    </source>
</evidence>
<evidence type="ECO:0000256" key="4">
    <source>
        <dbReference type="ARBA" id="ARBA00023288"/>
    </source>
</evidence>
<dbReference type="EMBL" id="CAJNDS010000089">
    <property type="protein sequence ID" value="CAE6951078.1"/>
    <property type="molecule type" value="Genomic_DNA"/>
</dbReference>
<feature type="coiled-coil region" evidence="6">
    <location>
        <begin position="291"/>
        <end position="339"/>
    </location>
</feature>
<reference evidence="8" key="1">
    <citation type="submission" date="2021-02" db="EMBL/GenBank/DDBJ databases">
        <authorList>
            <person name="Dougan E. K."/>
            <person name="Rhodes N."/>
            <person name="Thang M."/>
            <person name="Chan C."/>
        </authorList>
    </citation>
    <scope>NUCLEOTIDE SEQUENCE</scope>
</reference>
<evidence type="ECO:0000256" key="6">
    <source>
        <dbReference type="SAM" id="Coils"/>
    </source>
</evidence>
<sequence>MDNKMEKLRKRYPAHVPVICVSSCDQSRQEKLIVPNHTTGAGFIAIALDKCAWATKSSKVLLCKGSLNGEALEVPTQKAMKELDSQYKALDGAMYFKVEAAEAAEAAKEASQEVPHKDAGGPQQFRMNEAVPPEQKSKASIPAARKDDPAEKARRIRKKHPDRVPVLINQAEAPGLPALDKKLLIPMNMTCGDLRKNLPKHIGWDVDWSKVTFQLAGDDVEEHELVSEVYARRVEPDDEGIMLSLELPTLQSSQVPQLAGETRGLKETAAEVAYDASVASSNFSPPSAEELRVLEHQLLEVNAAFDEARKAKELATAKLAEEEERAWAAEEKALKADQELAVQCQMYRSQEEALQRQIKEAKFSQGALETKLVSGMEEIRALRQKVDGLEVTLQTSKTQAEKDSCKIAELQQFLKEALASLAVEAKKKDAAQERLSELEEKLREATANEAEAKKMSQMNSGERDEAEERVSVLENSLKHMAGKQKPDEAAKRLKDTIIILKDALCSKEEELASKGIHIAETTACLKTVETENRRLQAELEAAAKERNQLKQDHARAVEEIESLKAKTCKQDAEEDFTFLGWNSEGEVQEVTEDFGFERVDKVDKADGA</sequence>
<comment type="similarity">
    <text evidence="2 5">Belongs to the ATG8 family.</text>
</comment>
<organism evidence="8 9">
    <name type="scientific">Symbiodinium natans</name>
    <dbReference type="NCBI Taxonomy" id="878477"/>
    <lineage>
        <taxon>Eukaryota</taxon>
        <taxon>Sar</taxon>
        <taxon>Alveolata</taxon>
        <taxon>Dinophyceae</taxon>
        <taxon>Suessiales</taxon>
        <taxon>Symbiodiniaceae</taxon>
        <taxon>Symbiodinium</taxon>
    </lineage>
</organism>
<dbReference type="GO" id="GO:0006914">
    <property type="term" value="P:autophagy"/>
    <property type="evidence" value="ECO:0007669"/>
    <property type="project" value="UniProtKB-KW"/>
</dbReference>
<keyword evidence="5" id="KW-0072">Autophagy</keyword>
<dbReference type="AlphaFoldDB" id="A0A812HHC1"/>
<evidence type="ECO:0000256" key="1">
    <source>
        <dbReference type="ARBA" id="ARBA00004370"/>
    </source>
</evidence>
<keyword evidence="4" id="KW-0449">Lipoprotein</keyword>
<comment type="caution">
    <text evidence="8">The sequence shown here is derived from an EMBL/GenBank/DDBJ whole genome shotgun (WGS) entry which is preliminary data.</text>
</comment>
<dbReference type="Pfam" id="PF02991">
    <property type="entry name" value="ATG8"/>
    <property type="match status" value="1"/>
</dbReference>
<dbReference type="InterPro" id="IPR029071">
    <property type="entry name" value="Ubiquitin-like_domsf"/>
</dbReference>
<protein>
    <recommendedName>
        <fullName evidence="5">Autophagy-related protein</fullName>
    </recommendedName>
</protein>
<gene>
    <name evidence="8" type="primary">ATG8F</name>
    <name evidence="8" type="ORF">SNAT2548_LOCUS1573</name>
</gene>
<dbReference type="OrthoDB" id="433311at2759"/>